<name>A0A1M2W6C5_TRAPU</name>
<organism evidence="3 4">
    <name type="scientific">Trametes pubescens</name>
    <name type="common">White-rot fungus</name>
    <dbReference type="NCBI Taxonomy" id="154538"/>
    <lineage>
        <taxon>Eukaryota</taxon>
        <taxon>Fungi</taxon>
        <taxon>Dikarya</taxon>
        <taxon>Basidiomycota</taxon>
        <taxon>Agaricomycotina</taxon>
        <taxon>Agaricomycetes</taxon>
        <taxon>Polyporales</taxon>
        <taxon>Polyporaceae</taxon>
        <taxon>Trametes</taxon>
    </lineage>
</organism>
<dbReference type="EMBL" id="MNAD01000184">
    <property type="protein sequence ID" value="OJT15322.1"/>
    <property type="molecule type" value="Genomic_DNA"/>
</dbReference>
<evidence type="ECO:0000313" key="3">
    <source>
        <dbReference type="EMBL" id="OJT15322.1"/>
    </source>
</evidence>
<keyword evidence="2" id="KW-0472">Membrane</keyword>
<feature type="region of interest" description="Disordered" evidence="1">
    <location>
        <begin position="39"/>
        <end position="59"/>
    </location>
</feature>
<protein>
    <submittedName>
        <fullName evidence="3">Uncharacterized protein</fullName>
    </submittedName>
</protein>
<reference evidence="3 4" key="1">
    <citation type="submission" date="2016-10" db="EMBL/GenBank/DDBJ databases">
        <title>Genome sequence of the basidiomycete white-rot fungus Trametes pubescens.</title>
        <authorList>
            <person name="Makela M.R."/>
            <person name="Granchi Z."/>
            <person name="Peng M."/>
            <person name="De Vries R.P."/>
            <person name="Grigoriev I."/>
            <person name="Riley R."/>
            <person name="Hilden K."/>
        </authorList>
    </citation>
    <scope>NUCLEOTIDE SEQUENCE [LARGE SCALE GENOMIC DNA]</scope>
    <source>
        <strain evidence="3 4">FBCC735</strain>
    </source>
</reference>
<comment type="caution">
    <text evidence="3">The sequence shown here is derived from an EMBL/GenBank/DDBJ whole genome shotgun (WGS) entry which is preliminary data.</text>
</comment>
<evidence type="ECO:0000313" key="4">
    <source>
        <dbReference type="Proteomes" id="UP000184267"/>
    </source>
</evidence>
<keyword evidence="4" id="KW-1185">Reference proteome</keyword>
<proteinExistence type="predicted"/>
<accession>A0A1M2W6C5</accession>
<dbReference type="AlphaFoldDB" id="A0A1M2W6C5"/>
<evidence type="ECO:0000256" key="1">
    <source>
        <dbReference type="SAM" id="MobiDB-lite"/>
    </source>
</evidence>
<keyword evidence="2" id="KW-1133">Transmembrane helix</keyword>
<evidence type="ECO:0000256" key="2">
    <source>
        <dbReference type="SAM" id="Phobius"/>
    </source>
</evidence>
<dbReference type="Proteomes" id="UP000184267">
    <property type="component" value="Unassembled WGS sequence"/>
</dbReference>
<gene>
    <name evidence="3" type="ORF">TRAPUB_8118</name>
</gene>
<feature type="transmembrane region" description="Helical" evidence="2">
    <location>
        <begin position="12"/>
        <end position="30"/>
    </location>
</feature>
<keyword evidence="2" id="KW-0812">Transmembrane</keyword>
<sequence length="59" mass="6309">MLSLDTLAFSNISPWPLLLGALAILCYAVARGLRRGKLAERLPPSPPGHWLFGNAPPTA</sequence>